<dbReference type="AlphaFoldDB" id="A0A087UTA7"/>
<dbReference type="EMBL" id="KK121490">
    <property type="protein sequence ID" value="KFM80596.1"/>
    <property type="molecule type" value="Genomic_DNA"/>
</dbReference>
<feature type="non-terminal residue" evidence="1">
    <location>
        <position position="95"/>
    </location>
</feature>
<reference evidence="1 2" key="1">
    <citation type="submission" date="2013-11" db="EMBL/GenBank/DDBJ databases">
        <title>Genome sequencing of Stegodyphus mimosarum.</title>
        <authorList>
            <person name="Bechsgaard J."/>
        </authorList>
    </citation>
    <scope>NUCLEOTIDE SEQUENCE [LARGE SCALE GENOMIC DNA]</scope>
</reference>
<evidence type="ECO:0000313" key="1">
    <source>
        <dbReference type="EMBL" id="KFM80596.1"/>
    </source>
</evidence>
<proteinExistence type="predicted"/>
<evidence type="ECO:0000313" key="2">
    <source>
        <dbReference type="Proteomes" id="UP000054359"/>
    </source>
</evidence>
<accession>A0A087UTA7</accession>
<organism evidence="1 2">
    <name type="scientific">Stegodyphus mimosarum</name>
    <name type="common">African social velvet spider</name>
    <dbReference type="NCBI Taxonomy" id="407821"/>
    <lineage>
        <taxon>Eukaryota</taxon>
        <taxon>Metazoa</taxon>
        <taxon>Ecdysozoa</taxon>
        <taxon>Arthropoda</taxon>
        <taxon>Chelicerata</taxon>
        <taxon>Arachnida</taxon>
        <taxon>Araneae</taxon>
        <taxon>Araneomorphae</taxon>
        <taxon>Entelegynae</taxon>
        <taxon>Eresoidea</taxon>
        <taxon>Eresidae</taxon>
        <taxon>Stegodyphus</taxon>
    </lineage>
</organism>
<dbReference type="Proteomes" id="UP000054359">
    <property type="component" value="Unassembled WGS sequence"/>
</dbReference>
<keyword evidence="2" id="KW-1185">Reference proteome</keyword>
<sequence>MSILMKVIPPRSGSIWSYNLIDFKGSRITKSVYGLLVQFQISFLKFAIINLATTVESCECCRSKASYKTKTWNVENTFSWNNQTPPYFLLIKVNL</sequence>
<protein>
    <submittedName>
        <fullName evidence="1">Uncharacterized protein</fullName>
    </submittedName>
</protein>
<gene>
    <name evidence="1" type="ORF">X975_06457</name>
</gene>
<name>A0A087UTA7_STEMI</name>